<feature type="region of interest" description="Disordered" evidence="1">
    <location>
        <begin position="24"/>
        <end position="74"/>
    </location>
</feature>
<dbReference type="Proteomes" id="UP000681131">
    <property type="component" value="Chromosome"/>
</dbReference>
<dbReference type="EMBL" id="CP043424">
    <property type="protein sequence ID" value="QIW11440.1"/>
    <property type="molecule type" value="Genomic_DNA"/>
</dbReference>
<dbReference type="Proteomes" id="UP000251120">
    <property type="component" value="Chromosome"/>
</dbReference>
<reference evidence="3 5" key="1">
    <citation type="submission" date="2017-06" db="EMBL/GenBank/DDBJ databases">
        <title>Complete genome of Francisella adeliensis.</title>
        <authorList>
            <person name="Vallesi A."/>
            <person name="Sjodin A."/>
        </authorList>
    </citation>
    <scope>NUCLEOTIDE SEQUENCE [LARGE SCALE GENOMIC DNA]</scope>
    <source>
        <strain evidence="3 5">FDC440</strain>
    </source>
</reference>
<dbReference type="RefSeq" id="WP_112869385.1">
    <property type="nucleotide sequence ID" value="NZ_CP021781.1"/>
</dbReference>
<name>A0A2Z4XXN5_9GAMM</name>
<feature type="compositionally biased region" description="Polar residues" evidence="1">
    <location>
        <begin position="58"/>
        <end position="74"/>
    </location>
</feature>
<dbReference type="OrthoDB" id="5605020at2"/>
<evidence type="ECO:0000313" key="4">
    <source>
        <dbReference type="EMBL" id="QIW11440.1"/>
    </source>
</evidence>
<organism evidence="3 5">
    <name type="scientific">Francisella adeliensis</name>
    <dbReference type="NCBI Taxonomy" id="2007306"/>
    <lineage>
        <taxon>Bacteria</taxon>
        <taxon>Pseudomonadati</taxon>
        <taxon>Pseudomonadota</taxon>
        <taxon>Gammaproteobacteria</taxon>
        <taxon>Thiotrichales</taxon>
        <taxon>Francisellaceae</taxon>
        <taxon>Francisella</taxon>
    </lineage>
</organism>
<feature type="signal peptide" evidence="2">
    <location>
        <begin position="1"/>
        <end position="19"/>
    </location>
</feature>
<accession>A0A2Z4XXN5</accession>
<keyword evidence="2" id="KW-0732">Signal</keyword>
<gene>
    <name evidence="3" type="ORF">CDH04_01705</name>
    <name evidence="4" type="ORF">FZC43_01710</name>
</gene>
<reference evidence="4 6" key="2">
    <citation type="submission" date="2019-08" db="EMBL/GenBank/DDBJ databases">
        <title>Complete genome sequences of Francisella adeliensis (FSC1325 and FSC1326).</title>
        <authorList>
            <person name="Ohrman C."/>
            <person name="Uneklint I."/>
            <person name="Vallesi A."/>
            <person name="Karlsson L."/>
            <person name="Sjodin A."/>
        </authorList>
    </citation>
    <scope>NUCLEOTIDE SEQUENCE [LARGE SCALE GENOMIC DNA]</scope>
    <source>
        <strain evidence="4 6">FSC1325</strain>
    </source>
</reference>
<evidence type="ECO:0000256" key="1">
    <source>
        <dbReference type="SAM" id="MobiDB-lite"/>
    </source>
</evidence>
<evidence type="ECO:0000256" key="2">
    <source>
        <dbReference type="SAM" id="SignalP"/>
    </source>
</evidence>
<protein>
    <submittedName>
        <fullName evidence="3">Uncharacterized protein</fullName>
    </submittedName>
</protein>
<dbReference type="EMBL" id="CP021781">
    <property type="protein sequence ID" value="AXA33212.1"/>
    <property type="molecule type" value="Genomic_DNA"/>
</dbReference>
<dbReference type="AlphaFoldDB" id="A0A2Z4XXN5"/>
<dbReference type="PROSITE" id="PS51257">
    <property type="entry name" value="PROKAR_LIPOPROTEIN"/>
    <property type="match status" value="1"/>
</dbReference>
<evidence type="ECO:0000313" key="3">
    <source>
        <dbReference type="EMBL" id="AXA33212.1"/>
    </source>
</evidence>
<evidence type="ECO:0000313" key="6">
    <source>
        <dbReference type="Proteomes" id="UP000681131"/>
    </source>
</evidence>
<proteinExistence type="predicted"/>
<feature type="compositionally biased region" description="Polar residues" evidence="1">
    <location>
        <begin position="24"/>
        <end position="41"/>
    </location>
</feature>
<dbReference type="KEGG" id="fad:CDH04_01705"/>
<keyword evidence="6" id="KW-1185">Reference proteome</keyword>
<sequence length="74" mass="7864">MKKIIGLIFLMVVFAIVSCTTESGDSFGYQTPPSSVKNMDSTEPGPLQQPGGVAAEIENNQGNPTNGSEFTVRE</sequence>
<evidence type="ECO:0000313" key="5">
    <source>
        <dbReference type="Proteomes" id="UP000251120"/>
    </source>
</evidence>
<feature type="chain" id="PRO_5016348135" evidence="2">
    <location>
        <begin position="20"/>
        <end position="74"/>
    </location>
</feature>